<gene>
    <name evidence="1" type="ORF">CCHL11_03561</name>
</gene>
<comment type="caution">
    <text evidence="1">The sequence shown here is derived from an EMBL/GenBank/DDBJ whole genome shotgun (WGS) entry which is preliminary data.</text>
</comment>
<proteinExistence type="predicted"/>
<dbReference type="EMBL" id="MPGH01000101">
    <property type="protein sequence ID" value="OLN87234.1"/>
    <property type="molecule type" value="Genomic_DNA"/>
</dbReference>
<organism evidence="1 2">
    <name type="scientific">Colletotrichum chlorophyti</name>
    <dbReference type="NCBI Taxonomy" id="708187"/>
    <lineage>
        <taxon>Eukaryota</taxon>
        <taxon>Fungi</taxon>
        <taxon>Dikarya</taxon>
        <taxon>Ascomycota</taxon>
        <taxon>Pezizomycotina</taxon>
        <taxon>Sordariomycetes</taxon>
        <taxon>Hypocreomycetidae</taxon>
        <taxon>Glomerellales</taxon>
        <taxon>Glomerellaceae</taxon>
        <taxon>Colletotrichum</taxon>
    </lineage>
</organism>
<protein>
    <submittedName>
        <fullName evidence="1">Uncharacterized protein</fullName>
    </submittedName>
</protein>
<evidence type="ECO:0000313" key="2">
    <source>
        <dbReference type="Proteomes" id="UP000186583"/>
    </source>
</evidence>
<dbReference type="OrthoDB" id="542013at2759"/>
<dbReference type="Gene3D" id="3.40.50.720">
    <property type="entry name" value="NAD(P)-binding Rossmann-like Domain"/>
    <property type="match status" value="1"/>
</dbReference>
<sequence>MCARELANRIEESTKPGHVIVSTVNPGLVNTQIARNLGYWYGKFLSIVFMLVARTPEEGSRTIVLAAEGGEKTHGQYLNDGQVGVPSDFVTSEEGLRVQKQLWVELMLKLDAIYPGIADVI</sequence>
<dbReference type="AlphaFoldDB" id="A0A1Q8RSE9"/>
<accession>A0A1Q8RSE9</accession>
<dbReference type="InterPro" id="IPR036291">
    <property type="entry name" value="NAD(P)-bd_dom_sf"/>
</dbReference>
<evidence type="ECO:0000313" key="1">
    <source>
        <dbReference type="EMBL" id="OLN87234.1"/>
    </source>
</evidence>
<name>A0A1Q8RSE9_9PEZI</name>
<dbReference type="STRING" id="708187.A0A1Q8RSE9"/>
<reference evidence="1 2" key="1">
    <citation type="submission" date="2016-11" db="EMBL/GenBank/DDBJ databases">
        <title>Draft Genome Assembly of Colletotrichum chlorophyti a pathogen of herbaceous plants.</title>
        <authorList>
            <person name="Gan P."/>
            <person name="Narusaka M."/>
            <person name="Tsushima A."/>
            <person name="Narusaka Y."/>
            <person name="Takano Y."/>
            <person name="Shirasu K."/>
        </authorList>
    </citation>
    <scope>NUCLEOTIDE SEQUENCE [LARGE SCALE GENOMIC DNA]</scope>
    <source>
        <strain evidence="1 2">NTL11</strain>
    </source>
</reference>
<keyword evidence="2" id="KW-1185">Reference proteome</keyword>
<dbReference type="Proteomes" id="UP000186583">
    <property type="component" value="Unassembled WGS sequence"/>
</dbReference>
<dbReference type="SUPFAM" id="SSF51735">
    <property type="entry name" value="NAD(P)-binding Rossmann-fold domains"/>
    <property type="match status" value="1"/>
</dbReference>